<dbReference type="Gene3D" id="3.40.50.1460">
    <property type="match status" value="1"/>
</dbReference>
<feature type="active site" evidence="8">
    <location>
        <position position="135"/>
    </location>
</feature>
<evidence type="ECO:0000256" key="9">
    <source>
        <dbReference type="SAM" id="SignalP"/>
    </source>
</evidence>
<dbReference type="GO" id="GO:0004197">
    <property type="term" value="F:cysteine-type endopeptidase activity"/>
    <property type="evidence" value="ECO:0007669"/>
    <property type="project" value="UniProtKB-EC"/>
</dbReference>
<dbReference type="AlphaFoldDB" id="D1M8Z4"/>
<comment type="catalytic activity">
    <reaction evidence="1">
        <text>Hydrolysis of proteins and small molecule substrates at -Asn-|-Xaa- bonds.</text>
        <dbReference type="EC" id="3.4.22.34"/>
    </reaction>
</comment>
<dbReference type="EC" id="3.4.22.34" evidence="3"/>
<dbReference type="Pfam" id="PF01650">
    <property type="entry name" value="Peptidase_C13"/>
    <property type="match status" value="1"/>
</dbReference>
<dbReference type="PANTHER" id="PTHR12000">
    <property type="entry name" value="HEMOGLOBINASE FAMILY MEMBER"/>
    <property type="match status" value="1"/>
</dbReference>
<dbReference type="FunFam" id="3.40.50.1460:FF:000006">
    <property type="entry name" value="Legumain"/>
    <property type="match status" value="1"/>
</dbReference>
<evidence type="ECO:0000256" key="8">
    <source>
        <dbReference type="PIRSR" id="PIRSR019663-1"/>
    </source>
</evidence>
<dbReference type="EMBL" id="GU124590">
    <property type="protein sequence ID" value="ACY95293.1"/>
    <property type="molecule type" value="mRNA"/>
</dbReference>
<evidence type="ECO:0000256" key="5">
    <source>
        <dbReference type="ARBA" id="ARBA00022729"/>
    </source>
</evidence>
<evidence type="ECO:0000256" key="1">
    <source>
        <dbReference type="ARBA" id="ARBA00000810"/>
    </source>
</evidence>
<feature type="signal peptide" evidence="9">
    <location>
        <begin position="1"/>
        <end position="17"/>
    </location>
</feature>
<evidence type="ECO:0000256" key="7">
    <source>
        <dbReference type="ARBA" id="ARBA00022807"/>
    </source>
</evidence>
<evidence type="ECO:0000256" key="4">
    <source>
        <dbReference type="ARBA" id="ARBA00022670"/>
    </source>
</evidence>
<dbReference type="MEROPS" id="C13.008"/>
<keyword evidence="7" id="KW-0788">Thiol protease</keyword>
<evidence type="ECO:0000256" key="2">
    <source>
        <dbReference type="ARBA" id="ARBA00009941"/>
    </source>
</evidence>
<accession>D1M8Z4</accession>
<comment type="similarity">
    <text evidence="2">Belongs to the peptidase C13 family.</text>
</comment>
<dbReference type="PRINTS" id="PR00776">
    <property type="entry name" value="HEMOGLOBNASE"/>
</dbReference>
<name>D1M8Z4_BLAHO</name>
<keyword evidence="4" id="KW-0645">Protease</keyword>
<dbReference type="GO" id="GO:0006624">
    <property type="term" value="P:vacuolar protein processing"/>
    <property type="evidence" value="ECO:0007669"/>
    <property type="project" value="TreeGrafter"/>
</dbReference>
<protein>
    <recommendedName>
        <fullName evidence="3">legumain</fullName>
        <ecNumber evidence="3">3.4.22.34</ecNumber>
    </recommendedName>
</protein>
<dbReference type="GO" id="GO:0051603">
    <property type="term" value="P:proteolysis involved in protein catabolic process"/>
    <property type="evidence" value="ECO:0007669"/>
    <property type="project" value="TreeGrafter"/>
</dbReference>
<sequence>MKFVSIALLRVLALAAADNWAVLVAGSDGFWNYRHQADVAHAYQIMRRGGIPADHIVTMMYNDVASSSFNPFPGELYNHPGDESPDVYKGVVVDYEGEDVTPENFMKVLLGDESTGKKVLKTNENDNIFMFFSDHGGPNVLCFPNGDLSKDDFQATLKKMHEQKKYKHFVLYIEACYSGSMGVGFPEDLGISIVTAANDSESSWGWYCGEEAVVKGKDIGSCLGDEFSVFWMEDTDKGEQRTETLNEQWKRIHDGVTKSHASRYGDVSFESDLIGEYVGYPEEKFNYDHQSSVAWDSRDAKFLFLLYKYQHTTGSEKAKWEKLYLEEMSLRQQIDRYINSFAKESKLYSARVSGEINMECYMAGIEQMVAIFGHNDYQYKYYNVLANMCVENPRAFHH</sequence>
<dbReference type="InterPro" id="IPR001096">
    <property type="entry name" value="Peptidase_C13"/>
</dbReference>
<feature type="active site" description="Nucleophile" evidence="8">
    <location>
        <position position="176"/>
    </location>
</feature>
<dbReference type="GO" id="GO:0005773">
    <property type="term" value="C:vacuole"/>
    <property type="evidence" value="ECO:0007669"/>
    <property type="project" value="GOC"/>
</dbReference>
<proteinExistence type="evidence at transcript level"/>
<dbReference type="PIRSF" id="PIRSF019663">
    <property type="entry name" value="Legumain"/>
    <property type="match status" value="1"/>
</dbReference>
<dbReference type="PANTHER" id="PTHR12000:SF42">
    <property type="entry name" value="LEGUMAIN"/>
    <property type="match status" value="1"/>
</dbReference>
<feature type="chain" id="PRO_5003024887" description="legumain" evidence="9">
    <location>
        <begin position="18"/>
        <end position="398"/>
    </location>
</feature>
<reference evidence="10" key="2">
    <citation type="journal article" date="2010" name="J. Biol. Chem.">
        <title>Blastocystis legumain is localized on the cell surface, and specific inhibition of its activity implicates a pro-survival role for the enzyme.</title>
        <authorList>
            <person name="Wu B."/>
            <person name="Yin J."/>
            <person name="Texier C."/>
            <person name="Roussel M."/>
            <person name="Tan K.S."/>
        </authorList>
    </citation>
    <scope>NUCLEOTIDE SEQUENCE</scope>
</reference>
<organism evidence="10">
    <name type="scientific">Blastocystis hominis</name>
    <dbReference type="NCBI Taxonomy" id="12968"/>
    <lineage>
        <taxon>Eukaryota</taxon>
        <taxon>Sar</taxon>
        <taxon>Stramenopiles</taxon>
        <taxon>Bigyra</taxon>
        <taxon>Opalozoa</taxon>
        <taxon>Opalinata</taxon>
        <taxon>Blastocystidae</taxon>
        <taxon>Blastocystis</taxon>
    </lineage>
</organism>
<reference evidence="10" key="1">
    <citation type="submission" date="2009-10" db="EMBL/GenBank/DDBJ databases">
        <title>Blastocystis legumain is localized on the cell surface and is implicated in programmed cell death.</title>
        <authorList>
            <person name="Wu B.H."/>
            <person name="Yin J."/>
            <person name="Tan K."/>
        </authorList>
    </citation>
    <scope>NUCLEOTIDE SEQUENCE</scope>
</reference>
<evidence type="ECO:0000256" key="6">
    <source>
        <dbReference type="ARBA" id="ARBA00022801"/>
    </source>
</evidence>
<keyword evidence="6" id="KW-0378">Hydrolase</keyword>
<keyword evidence="5 9" id="KW-0732">Signal</keyword>
<evidence type="ECO:0000313" key="10">
    <source>
        <dbReference type="EMBL" id="ACY95293.1"/>
    </source>
</evidence>
<dbReference type="BRENDA" id="3.4.22.34">
    <property type="organism ID" value="12143"/>
</dbReference>
<evidence type="ECO:0000256" key="3">
    <source>
        <dbReference type="ARBA" id="ARBA00012628"/>
    </source>
</evidence>